<dbReference type="Pfam" id="PF24412">
    <property type="entry name" value="DUF7546"/>
    <property type="match status" value="1"/>
</dbReference>
<dbReference type="Proteomes" id="UP000614609">
    <property type="component" value="Unassembled WGS sequence"/>
</dbReference>
<feature type="transmembrane region" description="Helical" evidence="1">
    <location>
        <begin position="77"/>
        <end position="99"/>
    </location>
</feature>
<feature type="transmembrane region" description="Helical" evidence="1">
    <location>
        <begin position="49"/>
        <end position="65"/>
    </location>
</feature>
<dbReference type="EMBL" id="JAGGKO010000004">
    <property type="protein sequence ID" value="MBP1955529.1"/>
    <property type="molecule type" value="Genomic_DNA"/>
</dbReference>
<dbReference type="AlphaFoldDB" id="A0A830G382"/>
<dbReference type="Proteomes" id="UP000765891">
    <property type="component" value="Unassembled WGS sequence"/>
</dbReference>
<keyword evidence="1" id="KW-0812">Transmembrane</keyword>
<protein>
    <submittedName>
        <fullName evidence="2">Uncharacterized protein</fullName>
    </submittedName>
</protein>
<keyword evidence="1" id="KW-1133">Transmembrane helix</keyword>
<proteinExistence type="predicted"/>
<reference evidence="2" key="1">
    <citation type="journal article" date="2014" name="Int. J. Syst. Evol. Microbiol.">
        <title>Complete genome sequence of Corynebacterium casei LMG S-19264T (=DSM 44701T), isolated from a smear-ripened cheese.</title>
        <authorList>
            <consortium name="US DOE Joint Genome Institute (JGI-PGF)"/>
            <person name="Walter F."/>
            <person name="Albersmeier A."/>
            <person name="Kalinowski J."/>
            <person name="Ruckert C."/>
        </authorList>
    </citation>
    <scope>NUCLEOTIDE SEQUENCE</scope>
    <source>
        <strain evidence="2">JCM 16108</strain>
    </source>
</reference>
<feature type="transmembrane region" description="Helical" evidence="1">
    <location>
        <begin position="17"/>
        <end position="37"/>
    </location>
</feature>
<evidence type="ECO:0000313" key="3">
    <source>
        <dbReference type="EMBL" id="MBP1955529.1"/>
    </source>
</evidence>
<evidence type="ECO:0000313" key="2">
    <source>
        <dbReference type="EMBL" id="GGM73046.1"/>
    </source>
</evidence>
<dbReference type="InterPro" id="IPR055968">
    <property type="entry name" value="DUF7546"/>
</dbReference>
<dbReference type="OrthoDB" id="308076at2157"/>
<feature type="transmembrane region" description="Helical" evidence="1">
    <location>
        <begin position="156"/>
        <end position="181"/>
    </location>
</feature>
<keyword evidence="4" id="KW-1185">Reference proteome</keyword>
<reference evidence="3" key="3">
    <citation type="submission" date="2021-03" db="EMBL/GenBank/DDBJ databases">
        <title>Genomic Encyclopedia of Type Strains, Phase IV (KMG-IV): sequencing the most valuable type-strain genomes for metagenomic binning, comparative biology and taxonomic classification.</title>
        <authorList>
            <person name="Goeker M."/>
        </authorList>
    </citation>
    <scope>NUCLEOTIDE SEQUENCE</scope>
    <source>
        <strain evidence="3">DSM 22443</strain>
    </source>
</reference>
<evidence type="ECO:0000256" key="1">
    <source>
        <dbReference type="SAM" id="Phobius"/>
    </source>
</evidence>
<feature type="transmembrane region" description="Helical" evidence="1">
    <location>
        <begin position="119"/>
        <end position="144"/>
    </location>
</feature>
<keyword evidence="1" id="KW-0472">Membrane</keyword>
<dbReference type="EMBL" id="BMOO01000005">
    <property type="protein sequence ID" value="GGM73046.1"/>
    <property type="molecule type" value="Genomic_DNA"/>
</dbReference>
<accession>A0A830G382</accession>
<comment type="caution">
    <text evidence="2">The sequence shown here is derived from an EMBL/GenBank/DDBJ whole genome shotgun (WGS) entry which is preliminary data.</text>
</comment>
<feature type="transmembrane region" description="Helical" evidence="1">
    <location>
        <begin position="193"/>
        <end position="212"/>
    </location>
</feature>
<name>A0A830G382_9EURY</name>
<organism evidence="2 4">
    <name type="scientific">Halarchaeum rubridurum</name>
    <dbReference type="NCBI Taxonomy" id="489911"/>
    <lineage>
        <taxon>Archaea</taxon>
        <taxon>Methanobacteriati</taxon>
        <taxon>Methanobacteriota</taxon>
        <taxon>Stenosarchaea group</taxon>
        <taxon>Halobacteria</taxon>
        <taxon>Halobacteriales</taxon>
        <taxon>Halobacteriaceae</taxon>
    </lineage>
</organism>
<sequence length="216" mass="22823">MHPTIERHVPTLDAATLLRWGAVVNAEVLVTLAYVLLSPNVPTDPLTYVYPWVWVNVALWAVLRVRPTSTSRRVRWAAAAVGVAYFALVGYAGGLYHLSGAGLGFSMHWLPPGWGPAPVYSASAFTVVLMPFKVVGYAALAYLVAVTVRDASASALSGVVGLVSCVSCTWPVLATLATGLFGSASALSSLAMTRAYGVSTAVFVVSVLALTWRPTR</sequence>
<reference evidence="2" key="2">
    <citation type="submission" date="2020-09" db="EMBL/GenBank/DDBJ databases">
        <authorList>
            <person name="Sun Q."/>
            <person name="Ohkuma M."/>
        </authorList>
    </citation>
    <scope>NUCLEOTIDE SEQUENCE</scope>
    <source>
        <strain evidence="2">JCM 16108</strain>
    </source>
</reference>
<gene>
    <name evidence="2" type="ORF">GCM10009017_23800</name>
    <name evidence="3" type="ORF">J2752_002452</name>
</gene>
<evidence type="ECO:0000313" key="4">
    <source>
        <dbReference type="Proteomes" id="UP000614609"/>
    </source>
</evidence>
<dbReference type="RefSeq" id="WP_188872834.1">
    <property type="nucleotide sequence ID" value="NZ_BMOO01000005.1"/>
</dbReference>